<name>A0ABS8SHY2_DATST</name>
<keyword evidence="7" id="KW-1185">Reference proteome</keyword>
<dbReference type="Proteomes" id="UP000823775">
    <property type="component" value="Unassembled WGS sequence"/>
</dbReference>
<keyword evidence="4 5" id="KW-0287">Flowering</keyword>
<evidence type="ECO:0000313" key="7">
    <source>
        <dbReference type="Proteomes" id="UP000823775"/>
    </source>
</evidence>
<keyword evidence="2 5" id="KW-0217">Developmental protein</keyword>
<keyword evidence="3 5" id="KW-0221">Differentiation</keyword>
<proteinExistence type="inferred from homology"/>
<dbReference type="PANTHER" id="PTHR31791">
    <property type="entry name" value="FRIGIDA-LIKE PROTEIN 3-RELATED"/>
    <property type="match status" value="1"/>
</dbReference>
<gene>
    <name evidence="6" type="ORF">HAX54_038358</name>
</gene>
<accession>A0ABS8SHY2</accession>
<evidence type="ECO:0000256" key="4">
    <source>
        <dbReference type="ARBA" id="ARBA00023089"/>
    </source>
</evidence>
<organism evidence="6 7">
    <name type="scientific">Datura stramonium</name>
    <name type="common">Jimsonweed</name>
    <name type="synonym">Common thornapple</name>
    <dbReference type="NCBI Taxonomy" id="4076"/>
    <lineage>
        <taxon>Eukaryota</taxon>
        <taxon>Viridiplantae</taxon>
        <taxon>Streptophyta</taxon>
        <taxon>Embryophyta</taxon>
        <taxon>Tracheophyta</taxon>
        <taxon>Spermatophyta</taxon>
        <taxon>Magnoliopsida</taxon>
        <taxon>eudicotyledons</taxon>
        <taxon>Gunneridae</taxon>
        <taxon>Pentapetalae</taxon>
        <taxon>asterids</taxon>
        <taxon>lamiids</taxon>
        <taxon>Solanales</taxon>
        <taxon>Solanaceae</taxon>
        <taxon>Solanoideae</taxon>
        <taxon>Datureae</taxon>
        <taxon>Datura</taxon>
    </lineage>
</organism>
<evidence type="ECO:0000313" key="6">
    <source>
        <dbReference type="EMBL" id="MCD7458483.1"/>
    </source>
</evidence>
<dbReference type="EMBL" id="JACEIK010000522">
    <property type="protein sequence ID" value="MCD7458483.1"/>
    <property type="molecule type" value="Genomic_DNA"/>
</dbReference>
<reference evidence="6 7" key="1">
    <citation type="journal article" date="2021" name="BMC Genomics">
        <title>Datura genome reveals duplications of psychoactive alkaloid biosynthetic genes and high mutation rate following tissue culture.</title>
        <authorList>
            <person name="Rajewski A."/>
            <person name="Carter-House D."/>
            <person name="Stajich J."/>
            <person name="Litt A."/>
        </authorList>
    </citation>
    <scope>NUCLEOTIDE SEQUENCE [LARGE SCALE GENOMIC DNA]</scope>
    <source>
        <strain evidence="6">AR-01</strain>
    </source>
</reference>
<protein>
    <recommendedName>
        <fullName evidence="5">FRIGIDA-like protein</fullName>
    </recommendedName>
</protein>
<evidence type="ECO:0000256" key="3">
    <source>
        <dbReference type="ARBA" id="ARBA00022782"/>
    </source>
</evidence>
<evidence type="ECO:0000256" key="5">
    <source>
        <dbReference type="RuleBase" id="RU364012"/>
    </source>
</evidence>
<comment type="caution">
    <text evidence="6">The sequence shown here is derived from an EMBL/GenBank/DDBJ whole genome shotgun (WGS) entry which is preliminary data.</text>
</comment>
<comment type="similarity">
    <text evidence="1 5">Belongs to the Frigida family.</text>
</comment>
<evidence type="ECO:0000256" key="2">
    <source>
        <dbReference type="ARBA" id="ARBA00022473"/>
    </source>
</evidence>
<dbReference type="PANTHER" id="PTHR31791:SF79">
    <property type="entry name" value="FRIGIDA-LIKE PROTEIN"/>
    <property type="match status" value="1"/>
</dbReference>
<sequence>MSSAAKIPEITEGMVKQKMEIDAVDIAYTFGIEDRFNPQKLVTSFLRESEEPLKKMKGKSQGSLACCCE</sequence>
<dbReference type="Pfam" id="PF07899">
    <property type="entry name" value="Frigida"/>
    <property type="match status" value="1"/>
</dbReference>
<evidence type="ECO:0000256" key="1">
    <source>
        <dbReference type="ARBA" id="ARBA00008956"/>
    </source>
</evidence>
<dbReference type="InterPro" id="IPR012474">
    <property type="entry name" value="Frigida"/>
</dbReference>